<dbReference type="GO" id="GO:0032801">
    <property type="term" value="P:receptor catabolic process"/>
    <property type="evidence" value="ECO:0007669"/>
    <property type="project" value="TreeGrafter"/>
</dbReference>
<dbReference type="CDD" id="cd00078">
    <property type="entry name" value="HECTc"/>
    <property type="match status" value="1"/>
</dbReference>
<dbReference type="FunFam" id="3.30.2160.10:FF:000001">
    <property type="entry name" value="E3 ubiquitin-protein ligase NEDD4-like"/>
    <property type="match status" value="1"/>
</dbReference>
<evidence type="ECO:0000259" key="14">
    <source>
        <dbReference type="PROSITE" id="PS50237"/>
    </source>
</evidence>
<comment type="catalytic activity">
    <reaction evidence="1">
        <text>S-ubiquitinyl-[E2 ubiquitin-conjugating enzyme]-L-cysteine + [acceptor protein]-L-lysine = [E2 ubiquitin-conjugating enzyme]-L-cysteine + N(6)-ubiquitinyl-[acceptor protein]-L-lysine.</text>
        <dbReference type="EC" id="2.3.2.26"/>
    </reaction>
</comment>
<dbReference type="SMART" id="SM00119">
    <property type="entry name" value="HECTc"/>
    <property type="match status" value="1"/>
</dbReference>
<dbReference type="SUPFAM" id="SSF51045">
    <property type="entry name" value="WW domain"/>
    <property type="match status" value="3"/>
</dbReference>
<evidence type="ECO:0000259" key="13">
    <source>
        <dbReference type="PROSITE" id="PS50020"/>
    </source>
</evidence>
<evidence type="ECO:0000256" key="3">
    <source>
        <dbReference type="ARBA" id="ARBA00004906"/>
    </source>
</evidence>
<feature type="region of interest" description="Disordered" evidence="12">
    <location>
        <begin position="419"/>
        <end position="449"/>
    </location>
</feature>
<dbReference type="Pfam" id="PF00397">
    <property type="entry name" value="WW"/>
    <property type="match status" value="3"/>
</dbReference>
<dbReference type="InterPro" id="IPR035983">
    <property type="entry name" value="Hect_E3_ubiquitin_ligase"/>
</dbReference>
<dbReference type="Gene3D" id="2.20.70.10">
    <property type="match status" value="2"/>
</dbReference>
<accession>A0A8C7VQG9</accession>
<dbReference type="GO" id="GO:0048814">
    <property type="term" value="P:regulation of dendrite morphogenesis"/>
    <property type="evidence" value="ECO:0007669"/>
    <property type="project" value="TreeGrafter"/>
</dbReference>
<dbReference type="FunFam" id="2.20.70.10:FF:000017">
    <property type="entry name" value="E3 ubiquitin-protein ligase"/>
    <property type="match status" value="1"/>
</dbReference>
<evidence type="ECO:0000256" key="7">
    <source>
        <dbReference type="ARBA" id="ARBA00022679"/>
    </source>
</evidence>
<dbReference type="UniPathway" id="UPA00143"/>
<dbReference type="GO" id="GO:0005737">
    <property type="term" value="C:cytoplasm"/>
    <property type="evidence" value="ECO:0007669"/>
    <property type="project" value="UniProtKB-SubCell"/>
</dbReference>
<dbReference type="InterPro" id="IPR036020">
    <property type="entry name" value="WW_dom_sf"/>
</dbReference>
<evidence type="ECO:0000256" key="12">
    <source>
        <dbReference type="SAM" id="MobiDB-lite"/>
    </source>
</evidence>
<feature type="compositionally biased region" description="Basic residues" evidence="12">
    <location>
        <begin position="1"/>
        <end position="11"/>
    </location>
</feature>
<evidence type="ECO:0000256" key="2">
    <source>
        <dbReference type="ARBA" id="ARBA00004496"/>
    </source>
</evidence>
<keyword evidence="8" id="KW-0677">Repeat</keyword>
<dbReference type="InterPro" id="IPR050409">
    <property type="entry name" value="E3_ubiq-protein_ligase"/>
</dbReference>
<dbReference type="GO" id="GO:0061630">
    <property type="term" value="F:ubiquitin protein ligase activity"/>
    <property type="evidence" value="ECO:0007669"/>
    <property type="project" value="UniProtKB-EC"/>
</dbReference>
<feature type="domain" description="WW" evidence="13">
    <location>
        <begin position="492"/>
        <end position="525"/>
    </location>
</feature>
<dbReference type="EC" id="2.3.2.26" evidence="4"/>
<dbReference type="CDD" id="cd00201">
    <property type="entry name" value="WW"/>
    <property type="match status" value="3"/>
</dbReference>
<sequence>MARRLRLHFASRRSNTDPLSESLSSHGEESGLCVPTRSPAESLAHSSVHMKVIPGQLALALPPLSPEYGNLQRYSSVFIPKVNTGSGSKKSTLQISLQPRGKLNGELENSTEGGEPGVCEVGAGSGSDGGSCRNSTASDAGYCSSSSIFEPELPDQRRAAQERSLPRRKARVPLRRCSSLVIFPRSPCNTPPASPVSPVALPALPPVRGSYQTSHQLQLSPSEPLQEDETGTSKASIATAMNGLRLSKSSFPSVEFRDARPMVHFNVPLPDKPKDKMEACEKTDRSENLDRHSSVLLHFAHQHNHLLPAMPPGWEERQDNLGRTYYVNHETRTTQWHRHPSEQMVNSSCVLFPLLQSWEIITEDESTLYNSQRSPPPPHSPLEFHSFCDELSRLQALGATSGNRRTSLQVNNLLASADRAPVTNRPTPKLLATSAGLPPGWEEKQDSKSRPYYVNHNSRITTWTRPLIQEDPRLKIPVHMRRRPSLDPTDLGPMPPGWEERVHSDGRIFYIDHNTKNTQWDDPRLQNSAITGPAVPYSRDYKQKYEYFRKKLKKPADIPNRFEMKLRRNTVLEDSYRRILSIKRADFLKARLWVEFEGEKGLDYGGVAREWFFLISKEMFNPYYGLFEYSATDNYTLQINPNSGLCNEDHLSYFKFIGRVAGMAVYHGKLLDAFFIRPFYKMMLQKPITLQDMESVDSEYFNSLKWILENDPIDLDLRFTIDEELFGQTHQHELKPGGSEIVVTDDNKKEYIHLVMQWRFVNRILKQMTAFKEGFYELIPQDLIKIFDENELELLMCGLGDVDVNDWRENTKYKNSYCPNQPVILWFWKTVLLMDAEKRIRLLQFVTGTSRVPMNGFAELYGSNGPQLFTIEQWGTRDKLPRAHTCFNRLDLPPYESFEELREKLHIAIENAQGFDGVD</sequence>
<dbReference type="InterPro" id="IPR000569">
    <property type="entry name" value="HECT_dom"/>
</dbReference>
<dbReference type="AlphaFoldDB" id="A0A8C7VQG9"/>
<dbReference type="PANTHER" id="PTHR11254:SF282">
    <property type="entry name" value="E3 UBIQUITIN-PROTEIN LIGASE NEDD4"/>
    <property type="match status" value="1"/>
</dbReference>
<evidence type="ECO:0000256" key="8">
    <source>
        <dbReference type="ARBA" id="ARBA00022737"/>
    </source>
</evidence>
<dbReference type="Gene3D" id="3.30.2160.10">
    <property type="entry name" value="Hect, E3 ligase catalytic domain"/>
    <property type="match status" value="1"/>
</dbReference>
<dbReference type="GO" id="GO:0051049">
    <property type="term" value="P:regulation of transport"/>
    <property type="evidence" value="ECO:0007669"/>
    <property type="project" value="UniProtKB-ARBA"/>
</dbReference>
<dbReference type="Proteomes" id="UP000694395">
    <property type="component" value="Chromosome 6"/>
</dbReference>
<keyword evidence="9 11" id="KW-0833">Ubl conjugation pathway</keyword>
<comment type="pathway">
    <text evidence="3">Protein modification; protein ubiquitination.</text>
</comment>
<feature type="domain" description="WW" evidence="13">
    <location>
        <begin position="435"/>
        <end position="468"/>
    </location>
</feature>
<dbReference type="Pfam" id="PF00632">
    <property type="entry name" value="HECT"/>
    <property type="match status" value="1"/>
</dbReference>
<keyword evidence="16" id="KW-1185">Reference proteome</keyword>
<dbReference type="GO" id="GO:0006511">
    <property type="term" value="P:ubiquitin-dependent protein catabolic process"/>
    <property type="evidence" value="ECO:0007669"/>
    <property type="project" value="TreeGrafter"/>
</dbReference>
<keyword evidence="10" id="KW-0832">Ubl conjugation</keyword>
<protein>
    <recommendedName>
        <fullName evidence="4">HECT-type E3 ubiquitin transferase</fullName>
        <ecNumber evidence="4">2.3.2.26</ecNumber>
    </recommendedName>
</protein>
<feature type="active site" description="Glycyl thioester intermediate" evidence="11">
    <location>
        <position position="886"/>
    </location>
</feature>
<evidence type="ECO:0000256" key="11">
    <source>
        <dbReference type="PROSITE-ProRule" id="PRU00104"/>
    </source>
</evidence>
<dbReference type="FunFam" id="3.90.1750.10:FF:000001">
    <property type="entry name" value="E3 ubiquitin-protein ligase NEDD4-like"/>
    <property type="match status" value="1"/>
</dbReference>
<dbReference type="FunFam" id="3.30.2410.10:FF:000001">
    <property type="entry name" value="E3 ubiquitin-protein ligase NEDD4-like"/>
    <property type="match status" value="1"/>
</dbReference>
<keyword evidence="7" id="KW-0808">Transferase</keyword>
<proteinExistence type="predicted"/>
<reference evidence="15" key="3">
    <citation type="submission" date="2025-09" db="UniProtKB">
        <authorList>
            <consortium name="Ensembl"/>
        </authorList>
    </citation>
    <scope>IDENTIFICATION</scope>
</reference>
<name>A0A8C7VQG9_ONCMY</name>
<dbReference type="GO" id="GO:0007528">
    <property type="term" value="P:neuromuscular junction development"/>
    <property type="evidence" value="ECO:0007669"/>
    <property type="project" value="TreeGrafter"/>
</dbReference>
<dbReference type="GO" id="GO:0016567">
    <property type="term" value="P:protein ubiquitination"/>
    <property type="evidence" value="ECO:0007669"/>
    <property type="project" value="UniProtKB-UniPathway"/>
</dbReference>
<feature type="domain" description="WW" evidence="13">
    <location>
        <begin position="308"/>
        <end position="341"/>
    </location>
</feature>
<dbReference type="PANTHER" id="PTHR11254">
    <property type="entry name" value="HECT DOMAIN UBIQUITIN-PROTEIN LIGASE"/>
    <property type="match status" value="1"/>
</dbReference>
<comment type="subcellular location">
    <subcellularLocation>
        <location evidence="2">Cytoplasm</location>
    </subcellularLocation>
</comment>
<dbReference type="PROSITE" id="PS01159">
    <property type="entry name" value="WW_DOMAIN_1"/>
    <property type="match status" value="2"/>
</dbReference>
<feature type="region of interest" description="Disordered" evidence="12">
    <location>
        <begin position="209"/>
        <end position="233"/>
    </location>
</feature>
<evidence type="ECO:0000256" key="4">
    <source>
        <dbReference type="ARBA" id="ARBA00012485"/>
    </source>
</evidence>
<feature type="domain" description="HECT" evidence="14">
    <location>
        <begin position="584"/>
        <end position="918"/>
    </location>
</feature>
<dbReference type="GO" id="GO:0031623">
    <property type="term" value="P:receptor internalization"/>
    <property type="evidence" value="ECO:0007669"/>
    <property type="project" value="TreeGrafter"/>
</dbReference>
<dbReference type="InterPro" id="IPR001202">
    <property type="entry name" value="WW_dom"/>
</dbReference>
<dbReference type="Gene3D" id="3.90.1750.10">
    <property type="entry name" value="Hect, E3 ligase catalytic domains"/>
    <property type="match status" value="1"/>
</dbReference>
<reference evidence="15" key="1">
    <citation type="submission" date="2020-07" db="EMBL/GenBank/DDBJ databases">
        <title>A long reads based de novo assembly of the rainbow trout Arlee double haploid line genome.</title>
        <authorList>
            <person name="Gao G."/>
            <person name="Palti Y."/>
        </authorList>
    </citation>
    <scope>NUCLEOTIDE SEQUENCE [LARGE SCALE GENOMIC DNA]</scope>
</reference>
<reference evidence="15" key="2">
    <citation type="submission" date="2025-08" db="UniProtKB">
        <authorList>
            <consortium name="Ensembl"/>
        </authorList>
    </citation>
    <scope>IDENTIFICATION</scope>
</reference>
<feature type="compositionally biased region" description="Polar residues" evidence="12">
    <location>
        <begin position="210"/>
        <end position="223"/>
    </location>
</feature>
<organism evidence="15 16">
    <name type="scientific">Oncorhynchus mykiss</name>
    <name type="common">Rainbow trout</name>
    <name type="synonym">Salmo gairdneri</name>
    <dbReference type="NCBI Taxonomy" id="8022"/>
    <lineage>
        <taxon>Eukaryota</taxon>
        <taxon>Metazoa</taxon>
        <taxon>Chordata</taxon>
        <taxon>Craniata</taxon>
        <taxon>Vertebrata</taxon>
        <taxon>Euteleostomi</taxon>
        <taxon>Actinopterygii</taxon>
        <taxon>Neopterygii</taxon>
        <taxon>Teleostei</taxon>
        <taxon>Protacanthopterygii</taxon>
        <taxon>Salmoniformes</taxon>
        <taxon>Salmonidae</taxon>
        <taxon>Salmoninae</taxon>
        <taxon>Oncorhynchus</taxon>
    </lineage>
</organism>
<dbReference type="PROSITE" id="PS50020">
    <property type="entry name" value="WW_DOMAIN_2"/>
    <property type="match status" value="3"/>
</dbReference>
<evidence type="ECO:0000256" key="5">
    <source>
        <dbReference type="ARBA" id="ARBA00022490"/>
    </source>
</evidence>
<dbReference type="GeneTree" id="ENSGT00940000158905"/>
<dbReference type="SUPFAM" id="SSF56204">
    <property type="entry name" value="Hect, E3 ligase catalytic domain"/>
    <property type="match status" value="1"/>
</dbReference>
<evidence type="ECO:0000256" key="1">
    <source>
        <dbReference type="ARBA" id="ARBA00000885"/>
    </source>
</evidence>
<evidence type="ECO:0000256" key="6">
    <source>
        <dbReference type="ARBA" id="ARBA00022553"/>
    </source>
</evidence>
<keyword evidence="6" id="KW-0597">Phosphoprotein</keyword>
<evidence type="ECO:0000256" key="10">
    <source>
        <dbReference type="ARBA" id="ARBA00022843"/>
    </source>
</evidence>
<dbReference type="FunFam" id="3.90.1750.10:FF:000026">
    <property type="entry name" value="E3 ubiquitin-protein ligase HACE1"/>
    <property type="match status" value="1"/>
</dbReference>
<evidence type="ECO:0000313" key="16">
    <source>
        <dbReference type="Proteomes" id="UP000694395"/>
    </source>
</evidence>
<evidence type="ECO:0000256" key="9">
    <source>
        <dbReference type="ARBA" id="ARBA00022786"/>
    </source>
</evidence>
<evidence type="ECO:0000313" key="15">
    <source>
        <dbReference type="Ensembl" id="ENSOMYP00000042978.2"/>
    </source>
</evidence>
<dbReference type="GO" id="GO:0019871">
    <property type="term" value="F:sodium channel inhibitor activity"/>
    <property type="evidence" value="ECO:0007669"/>
    <property type="project" value="TreeGrafter"/>
</dbReference>
<dbReference type="Gene3D" id="3.30.2410.10">
    <property type="entry name" value="Hect, E3 ligase catalytic domain"/>
    <property type="match status" value="1"/>
</dbReference>
<gene>
    <name evidence="15" type="primary">NEDD4</name>
</gene>
<dbReference type="SMART" id="SM00456">
    <property type="entry name" value="WW"/>
    <property type="match status" value="3"/>
</dbReference>
<dbReference type="Ensembl" id="ENSOMYT00000046858.2">
    <property type="protein sequence ID" value="ENSOMYP00000042978.2"/>
    <property type="gene ID" value="ENSOMYG00000019733.2"/>
</dbReference>
<feature type="region of interest" description="Disordered" evidence="12">
    <location>
        <begin position="1"/>
        <end position="34"/>
    </location>
</feature>
<dbReference type="PROSITE" id="PS50237">
    <property type="entry name" value="HECT"/>
    <property type="match status" value="1"/>
</dbReference>
<keyword evidence="5" id="KW-0963">Cytoplasm</keyword>